<accession>A0A8J7F5Z0</accession>
<dbReference type="Proteomes" id="UP000640333">
    <property type="component" value="Unassembled WGS sequence"/>
</dbReference>
<feature type="transmembrane region" description="Helical" evidence="1">
    <location>
        <begin position="270"/>
        <end position="290"/>
    </location>
</feature>
<dbReference type="InterPro" id="IPR032809">
    <property type="entry name" value="Put_HupE_UreJ"/>
</dbReference>
<feature type="transmembrane region" description="Helical" evidence="1">
    <location>
        <begin position="243"/>
        <end position="264"/>
    </location>
</feature>
<organism evidence="2 3">
    <name type="scientific">Pontibacterium sinense</name>
    <dbReference type="NCBI Taxonomy" id="2781979"/>
    <lineage>
        <taxon>Bacteria</taxon>
        <taxon>Pseudomonadati</taxon>
        <taxon>Pseudomonadota</taxon>
        <taxon>Gammaproteobacteria</taxon>
        <taxon>Oceanospirillales</taxon>
        <taxon>Oceanospirillaceae</taxon>
        <taxon>Pontibacterium</taxon>
    </lineage>
</organism>
<feature type="transmembrane region" description="Helical" evidence="1">
    <location>
        <begin position="369"/>
        <end position="386"/>
    </location>
</feature>
<keyword evidence="1" id="KW-0812">Transmembrane</keyword>
<dbReference type="AlphaFoldDB" id="A0A8J7F5Z0"/>
<feature type="transmembrane region" description="Helical" evidence="1">
    <location>
        <begin position="212"/>
        <end position="231"/>
    </location>
</feature>
<keyword evidence="1" id="KW-1133">Transmembrane helix</keyword>
<dbReference type="EMBL" id="JADEYS010000001">
    <property type="protein sequence ID" value="MBE9395665.1"/>
    <property type="molecule type" value="Genomic_DNA"/>
</dbReference>
<sequence>MVWIYMSRKCASYRSAERDVTMGLIGAAVAPKYVVSILFLLLLFSSPASAHRSYESYLTLSFDRQPELIWEIESNNFELLFNLDDNGNEIISWKELLNHQQEVLEYALNEISVRFDNQSLLLEVGTVEAKRRGDQTYLVVHFLLPDDFHPEKMGLSYKLFFDVDKQQRLLLSIYSVKGKDIYLLSPEESSIQVDITVNNLWLQVRQFVKEGVYHLFGGYDHVAFLLMLLLAHMSRIDDRNTMLVGRLIKVVTSFSVAHTLTLFLAATNTVVLPIALVELVIAITVMVSALSNALGRAQMLSWQVAFVFGLIHGFGFANVLNAIELQQNHYMVLLFSFNVGLEVGQLLLVSAVLPLLLWLRRFKSSFKRFRSICSITTIALSFVWVLQRV</sequence>
<protein>
    <submittedName>
        <fullName evidence="2">HupE/UreJ family protein</fullName>
    </submittedName>
</protein>
<evidence type="ECO:0000313" key="3">
    <source>
        <dbReference type="Proteomes" id="UP000640333"/>
    </source>
</evidence>
<evidence type="ECO:0000313" key="2">
    <source>
        <dbReference type="EMBL" id="MBE9395665.1"/>
    </source>
</evidence>
<reference evidence="2" key="1">
    <citation type="submission" date="2020-10" db="EMBL/GenBank/DDBJ databases">
        <title>Bacterium isolated from coastal waters sediment.</title>
        <authorList>
            <person name="Chen R.-J."/>
            <person name="Lu D.-C."/>
            <person name="Zhu K.-L."/>
            <person name="Du Z.-J."/>
        </authorList>
    </citation>
    <scope>NUCLEOTIDE SEQUENCE</scope>
    <source>
        <strain evidence="2">N1Y112</strain>
    </source>
</reference>
<gene>
    <name evidence="2" type="ORF">IOQ59_00140</name>
</gene>
<feature type="transmembrane region" description="Helical" evidence="1">
    <location>
        <begin position="329"/>
        <end position="357"/>
    </location>
</feature>
<feature type="transmembrane region" description="Helical" evidence="1">
    <location>
        <begin position="302"/>
        <end position="323"/>
    </location>
</feature>
<comment type="caution">
    <text evidence="2">The sequence shown here is derived from an EMBL/GenBank/DDBJ whole genome shotgun (WGS) entry which is preliminary data.</text>
</comment>
<dbReference type="RefSeq" id="WP_193951225.1">
    <property type="nucleotide sequence ID" value="NZ_JADEYS010000001.1"/>
</dbReference>
<dbReference type="Pfam" id="PF13795">
    <property type="entry name" value="HupE_UreJ_2"/>
    <property type="match status" value="1"/>
</dbReference>
<evidence type="ECO:0000256" key="1">
    <source>
        <dbReference type="SAM" id="Phobius"/>
    </source>
</evidence>
<keyword evidence="3" id="KW-1185">Reference proteome</keyword>
<proteinExistence type="predicted"/>
<keyword evidence="1" id="KW-0472">Membrane</keyword>
<name>A0A8J7F5Z0_9GAMM</name>